<dbReference type="Proteomes" id="UP000663823">
    <property type="component" value="Unassembled WGS sequence"/>
</dbReference>
<proteinExistence type="predicted"/>
<protein>
    <submittedName>
        <fullName evidence="1">Uncharacterized protein</fullName>
    </submittedName>
</protein>
<organism evidence="1 2">
    <name type="scientific">Rotaria sordida</name>
    <dbReference type="NCBI Taxonomy" id="392033"/>
    <lineage>
        <taxon>Eukaryota</taxon>
        <taxon>Metazoa</taxon>
        <taxon>Spiralia</taxon>
        <taxon>Gnathifera</taxon>
        <taxon>Rotifera</taxon>
        <taxon>Eurotatoria</taxon>
        <taxon>Bdelloidea</taxon>
        <taxon>Philodinida</taxon>
        <taxon>Philodinidae</taxon>
        <taxon>Rotaria</taxon>
    </lineage>
</organism>
<sequence length="71" mass="8051">MHTIFKESIFDPIRLEFSSSTIGALTTFIINGLLHVHICFVSLDAESSLFEECSDFQKTKFPKIPKFPQTA</sequence>
<name>A0A820JH28_9BILA</name>
<dbReference type="EMBL" id="CAJOAX010054751">
    <property type="protein sequence ID" value="CAF4324654.1"/>
    <property type="molecule type" value="Genomic_DNA"/>
</dbReference>
<accession>A0A820JH28</accession>
<reference evidence="1" key="1">
    <citation type="submission" date="2021-02" db="EMBL/GenBank/DDBJ databases">
        <authorList>
            <person name="Nowell W R."/>
        </authorList>
    </citation>
    <scope>NUCLEOTIDE SEQUENCE</scope>
</reference>
<dbReference type="AlphaFoldDB" id="A0A820JH28"/>
<comment type="caution">
    <text evidence="1">The sequence shown here is derived from an EMBL/GenBank/DDBJ whole genome shotgun (WGS) entry which is preliminary data.</text>
</comment>
<evidence type="ECO:0000313" key="2">
    <source>
        <dbReference type="Proteomes" id="UP000663823"/>
    </source>
</evidence>
<feature type="non-terminal residue" evidence="1">
    <location>
        <position position="71"/>
    </location>
</feature>
<evidence type="ECO:0000313" key="1">
    <source>
        <dbReference type="EMBL" id="CAF4324654.1"/>
    </source>
</evidence>
<gene>
    <name evidence="1" type="ORF">OTI717_LOCUS42770</name>
</gene>